<evidence type="ECO:0000313" key="3">
    <source>
        <dbReference type="Proteomes" id="UP000827092"/>
    </source>
</evidence>
<keyword evidence="3" id="KW-1185">Reference proteome</keyword>
<reference evidence="2 3" key="1">
    <citation type="journal article" date="2022" name="Nat. Ecol. Evol.">
        <title>A masculinizing supergene underlies an exaggerated male reproductive morph in a spider.</title>
        <authorList>
            <person name="Hendrickx F."/>
            <person name="De Corte Z."/>
            <person name="Sonet G."/>
            <person name="Van Belleghem S.M."/>
            <person name="Kostlbacher S."/>
            <person name="Vangestel C."/>
        </authorList>
    </citation>
    <scope>NUCLEOTIDE SEQUENCE [LARGE SCALE GENOMIC DNA]</scope>
    <source>
        <strain evidence="2">W744_W776</strain>
    </source>
</reference>
<accession>A0AAV6U4G9</accession>
<feature type="compositionally biased region" description="Basic and acidic residues" evidence="1">
    <location>
        <begin position="59"/>
        <end position="85"/>
    </location>
</feature>
<gene>
    <name evidence="2" type="ORF">JTE90_012486</name>
</gene>
<proteinExistence type="predicted"/>
<organism evidence="2 3">
    <name type="scientific">Oedothorax gibbosus</name>
    <dbReference type="NCBI Taxonomy" id="931172"/>
    <lineage>
        <taxon>Eukaryota</taxon>
        <taxon>Metazoa</taxon>
        <taxon>Ecdysozoa</taxon>
        <taxon>Arthropoda</taxon>
        <taxon>Chelicerata</taxon>
        <taxon>Arachnida</taxon>
        <taxon>Araneae</taxon>
        <taxon>Araneomorphae</taxon>
        <taxon>Entelegynae</taxon>
        <taxon>Araneoidea</taxon>
        <taxon>Linyphiidae</taxon>
        <taxon>Erigoninae</taxon>
        <taxon>Oedothorax</taxon>
    </lineage>
</organism>
<protein>
    <submittedName>
        <fullName evidence="2">Uncharacterized protein</fullName>
    </submittedName>
</protein>
<feature type="region of interest" description="Disordered" evidence="1">
    <location>
        <begin position="1"/>
        <end position="92"/>
    </location>
</feature>
<dbReference type="Proteomes" id="UP000827092">
    <property type="component" value="Unassembled WGS sequence"/>
</dbReference>
<evidence type="ECO:0000256" key="1">
    <source>
        <dbReference type="SAM" id="MobiDB-lite"/>
    </source>
</evidence>
<comment type="caution">
    <text evidence="2">The sequence shown here is derived from an EMBL/GenBank/DDBJ whole genome shotgun (WGS) entry which is preliminary data.</text>
</comment>
<dbReference type="AlphaFoldDB" id="A0AAV6U4G9"/>
<sequence>MARKDLGKDPSTNGGGNGDFPLTSTPGAQGTQRQSSRDFPGFNKMSFRRNFPASDDADTSSKDSDCDTKTNYRSEKNTYSKEKYYGKPFNNYGKYRREKDELRVPLADYLSEKDKRILLGDSSKPKTHDRNPKNYSRFKERRPIIGRRDNTEPRDLSPIELDRLPETLPSVTSTFRNFYSETFRCPTLTFTASSISTSRCTTESEEEFLIDYWNYAPEDEDEVCAVNGAVASSSSSREFPHKEKIYYKKRYEKSYRCEYYL</sequence>
<evidence type="ECO:0000313" key="2">
    <source>
        <dbReference type="EMBL" id="KAG8178971.1"/>
    </source>
</evidence>
<feature type="compositionally biased region" description="Polar residues" evidence="1">
    <location>
        <begin position="22"/>
        <end position="34"/>
    </location>
</feature>
<name>A0AAV6U4G9_9ARAC</name>
<dbReference type="EMBL" id="JAFNEN010000655">
    <property type="protein sequence ID" value="KAG8178971.1"/>
    <property type="molecule type" value="Genomic_DNA"/>
</dbReference>